<evidence type="ECO:0000256" key="3">
    <source>
        <dbReference type="ARBA" id="ARBA00022452"/>
    </source>
</evidence>
<keyword evidence="3" id="KW-1134">Transmembrane beta strand</keyword>
<accession>A0A4R5PRE7</accession>
<dbReference type="GO" id="GO:0015483">
    <property type="term" value="F:long-chain fatty acid transporting porin activity"/>
    <property type="evidence" value="ECO:0007669"/>
    <property type="project" value="TreeGrafter"/>
</dbReference>
<dbReference type="GO" id="GO:0009279">
    <property type="term" value="C:cell outer membrane"/>
    <property type="evidence" value="ECO:0007669"/>
    <property type="project" value="UniProtKB-SubCell"/>
</dbReference>
<dbReference type="Pfam" id="PF03349">
    <property type="entry name" value="Toluene_X"/>
    <property type="match status" value="1"/>
</dbReference>
<comment type="caution">
    <text evidence="9">The sequence shown here is derived from an EMBL/GenBank/DDBJ whole genome shotgun (WGS) entry which is preliminary data.</text>
</comment>
<gene>
    <name evidence="9" type="ORF">E2A64_08930</name>
</gene>
<dbReference type="RefSeq" id="WP_133284008.1">
    <property type="nucleotide sequence ID" value="NZ_SMSI01000001.1"/>
</dbReference>
<feature type="chain" id="PRO_5020808015" evidence="8">
    <location>
        <begin position="26"/>
        <end position="408"/>
    </location>
</feature>
<dbReference type="SUPFAM" id="SSF56935">
    <property type="entry name" value="Porins"/>
    <property type="match status" value="1"/>
</dbReference>
<evidence type="ECO:0000256" key="2">
    <source>
        <dbReference type="ARBA" id="ARBA00008163"/>
    </source>
</evidence>
<proteinExistence type="inferred from homology"/>
<dbReference type="InterPro" id="IPR005017">
    <property type="entry name" value="OMPP1/FadL/TodX"/>
</dbReference>
<feature type="signal peptide" evidence="8">
    <location>
        <begin position="1"/>
        <end position="25"/>
    </location>
</feature>
<comment type="similarity">
    <text evidence="2">Belongs to the OmpP1/FadL family.</text>
</comment>
<reference evidence="9 10" key="1">
    <citation type="journal article" date="2013" name="Int. J. Syst. Evol. Microbiol.">
        <title>Hoeflea suaedae sp. nov., an endophytic bacterium isolated from the root of the halophyte Suaeda maritima.</title>
        <authorList>
            <person name="Chung E.J."/>
            <person name="Park J.A."/>
            <person name="Pramanik P."/>
            <person name="Bibi F."/>
            <person name="Jeon C.O."/>
            <person name="Chung Y.R."/>
        </authorList>
    </citation>
    <scope>NUCLEOTIDE SEQUENCE [LARGE SCALE GENOMIC DNA]</scope>
    <source>
        <strain evidence="9 10">YC6898</strain>
    </source>
</reference>
<protein>
    <submittedName>
        <fullName evidence="9">Transporter</fullName>
    </submittedName>
</protein>
<name>A0A4R5PRE7_9HYPH</name>
<dbReference type="PANTHER" id="PTHR35093">
    <property type="entry name" value="OUTER MEMBRANE PROTEIN NMB0088-RELATED"/>
    <property type="match status" value="1"/>
</dbReference>
<evidence type="ECO:0000256" key="1">
    <source>
        <dbReference type="ARBA" id="ARBA00004571"/>
    </source>
</evidence>
<dbReference type="Gene3D" id="2.40.160.60">
    <property type="entry name" value="Outer membrane protein transport protein (OMPP1/FadL/TodX)"/>
    <property type="match status" value="1"/>
</dbReference>
<organism evidence="9 10">
    <name type="scientific">Pseudohoeflea suaedae</name>
    <dbReference type="NCBI Taxonomy" id="877384"/>
    <lineage>
        <taxon>Bacteria</taxon>
        <taxon>Pseudomonadati</taxon>
        <taxon>Pseudomonadota</taxon>
        <taxon>Alphaproteobacteria</taxon>
        <taxon>Hyphomicrobiales</taxon>
        <taxon>Rhizobiaceae</taxon>
        <taxon>Pseudohoeflea</taxon>
    </lineage>
</organism>
<keyword evidence="5 8" id="KW-0732">Signal</keyword>
<evidence type="ECO:0000256" key="5">
    <source>
        <dbReference type="ARBA" id="ARBA00022729"/>
    </source>
</evidence>
<evidence type="ECO:0000256" key="6">
    <source>
        <dbReference type="ARBA" id="ARBA00023136"/>
    </source>
</evidence>
<evidence type="ECO:0000313" key="10">
    <source>
        <dbReference type="Proteomes" id="UP000295131"/>
    </source>
</evidence>
<keyword evidence="7" id="KW-0998">Cell outer membrane</keyword>
<keyword evidence="6" id="KW-0472">Membrane</keyword>
<evidence type="ECO:0000256" key="4">
    <source>
        <dbReference type="ARBA" id="ARBA00022692"/>
    </source>
</evidence>
<keyword evidence="10" id="KW-1185">Reference proteome</keyword>
<dbReference type="Proteomes" id="UP000295131">
    <property type="component" value="Unassembled WGS sequence"/>
</dbReference>
<comment type="subcellular location">
    <subcellularLocation>
        <location evidence="1">Cell outer membrane</location>
        <topology evidence="1">Multi-pass membrane protein</topology>
    </subcellularLocation>
</comment>
<evidence type="ECO:0000256" key="8">
    <source>
        <dbReference type="SAM" id="SignalP"/>
    </source>
</evidence>
<evidence type="ECO:0000313" key="9">
    <source>
        <dbReference type="EMBL" id="TDH39177.1"/>
    </source>
</evidence>
<sequence length="408" mass="42325">MVFKPEKLVGAALVASLAAAGAAQAGGLERGGYNVDLLFDSSRFTTEAGVTYVMPERDLNNVTDLNPADGGGVGPTDGVRDTSSYAIPRVGAKVGIGEAVDCMADYSQPFGAHSNPGSNWAGANSNIETKIDSDNYAATCSYKFQAGKGQFRIIGGVSYLEIGGFKERLVLGIPLPGNGTGVGRVDLDASGVGWRAGVAYEMPEIALRVSAMYYSEVELDNLSGSLDLTEVSPLIPGGLGGATTPIFGSTTMPQSFELKVQSGIAPGWLAFGSVKWVDWSVMQSIALCPTFTSGVACTSGGPTEATSLDLYYRDGWTVTGGVGHKFTDTISGLVAVSWDRGTSTFLGTQSDTWTFAAGASFTPSENVEIRLGGALGVLTSGSSIDEHISYDYGNDLVSAVSGAIKVKF</sequence>
<evidence type="ECO:0000256" key="7">
    <source>
        <dbReference type="ARBA" id="ARBA00023237"/>
    </source>
</evidence>
<dbReference type="EMBL" id="SMSI01000001">
    <property type="protein sequence ID" value="TDH39177.1"/>
    <property type="molecule type" value="Genomic_DNA"/>
</dbReference>
<keyword evidence="4" id="KW-0812">Transmembrane</keyword>
<dbReference type="AlphaFoldDB" id="A0A4R5PRE7"/>
<dbReference type="OrthoDB" id="6679728at2"/>
<dbReference type="PANTHER" id="PTHR35093:SF8">
    <property type="entry name" value="OUTER MEMBRANE PROTEIN NMB0088-RELATED"/>
    <property type="match status" value="1"/>
</dbReference>